<gene>
    <name evidence="1" type="ORF">BN874_200070</name>
</gene>
<accession>A0A7U7J2E8</accession>
<keyword evidence="2" id="KW-1185">Reference proteome</keyword>
<organism evidence="1 2">
    <name type="scientific">Candidatus Contendobacter odensis Run_B_J11</name>
    <dbReference type="NCBI Taxonomy" id="1400861"/>
    <lineage>
        <taxon>Bacteria</taxon>
        <taxon>Pseudomonadati</taxon>
        <taxon>Pseudomonadota</taxon>
        <taxon>Gammaproteobacteria</taxon>
        <taxon>Candidatus Competibacteraceae</taxon>
        <taxon>Candidatus Contendibacter</taxon>
    </lineage>
</organism>
<dbReference type="AlphaFoldDB" id="A0A7U7J2E8"/>
<comment type="caution">
    <text evidence="1">The sequence shown here is derived from an EMBL/GenBank/DDBJ whole genome shotgun (WGS) entry which is preliminary data.</text>
</comment>
<evidence type="ECO:0000313" key="2">
    <source>
        <dbReference type="Proteomes" id="UP000019184"/>
    </source>
</evidence>
<name>A0A7U7J2E8_9GAMM</name>
<dbReference type="EMBL" id="CBTK010000113">
    <property type="protein sequence ID" value="CDH45000.1"/>
    <property type="molecule type" value="Genomic_DNA"/>
</dbReference>
<sequence>MYKTYSKLCVNLPMVHRIKPDKLILSTARMTDMLKFYLKKHYLQIEYLMRLAKIHAGQHLAHEHQRISL</sequence>
<reference evidence="1 2" key="1">
    <citation type="journal article" date="2014" name="ISME J.">
        <title>Candidatus Competibacter-lineage genomes retrieved from metagenomes reveal functional metabolic diversity.</title>
        <authorList>
            <person name="McIlroy S.J."/>
            <person name="Albertsen M."/>
            <person name="Andresen E.K."/>
            <person name="Saunders A.M."/>
            <person name="Kristiansen R."/>
            <person name="Stokholm-Bjerregaard M."/>
            <person name="Nielsen K.L."/>
            <person name="Nielsen P.H."/>
        </authorList>
    </citation>
    <scope>NUCLEOTIDE SEQUENCE [LARGE SCALE GENOMIC DNA]</scope>
    <source>
        <strain evidence="1 2">Run_B_J11</strain>
    </source>
</reference>
<evidence type="ECO:0000313" key="1">
    <source>
        <dbReference type="EMBL" id="CDH45000.1"/>
    </source>
</evidence>
<dbReference type="Proteomes" id="UP000019184">
    <property type="component" value="Unassembled WGS sequence"/>
</dbReference>
<proteinExistence type="predicted"/>
<protein>
    <submittedName>
        <fullName evidence="1">Uncharacterized protein</fullName>
    </submittedName>
</protein>